<dbReference type="Gene3D" id="3.40.50.1820">
    <property type="entry name" value="alpha/beta hydrolase"/>
    <property type="match status" value="1"/>
</dbReference>
<protein>
    <submittedName>
        <fullName evidence="2">Alpha/beta hydrolase</fullName>
    </submittedName>
</protein>
<dbReference type="RefSeq" id="WP_129032482.1">
    <property type="nucleotide sequence ID" value="NZ_CP059603.1"/>
</dbReference>
<feature type="region of interest" description="Disordered" evidence="1">
    <location>
        <begin position="182"/>
        <end position="201"/>
    </location>
</feature>
<comment type="caution">
    <text evidence="2">The sequence shown here is derived from an EMBL/GenBank/DDBJ whole genome shotgun (WGS) entry which is preliminary data.</text>
</comment>
<gene>
    <name evidence="2" type="ORF">DXH47_06145</name>
</gene>
<organism evidence="2 3">
    <name type="scientific">Levilactobacillus suantsaii</name>
    <dbReference type="NCBI Taxonomy" id="2292255"/>
    <lineage>
        <taxon>Bacteria</taxon>
        <taxon>Bacillati</taxon>
        <taxon>Bacillota</taxon>
        <taxon>Bacilli</taxon>
        <taxon>Lactobacillales</taxon>
        <taxon>Lactobacillaceae</taxon>
        <taxon>Levilactobacillus</taxon>
    </lineage>
</organism>
<sequence length="289" mass="32585">MRRHRHITDCLLGLLGLVILLGGCGQFSQPAKPATSTSITAKTGARYIPTLFFHGYGSHASAEMQMIHAATAAGVTRTVVHATVTKTGRVIWQGHFKRGDYHPLVAVEFKDNRNTDYQVTANWAQKVITGLARTYHIQKFNLVGHSMGNITLLTYLLKRNTDRQMPRPQKWVAIAGNFNGVLGGNDTSQQQTRDQSRRLQTPPNDYRRLAARRAYFPRQVAVLNIYGELNDKTRSDGRVSNASSRSLRLLVQKRAKSYQVRKIMGANAQHSRLHDNQQVDQLLLKFLWP</sequence>
<dbReference type="PROSITE" id="PS51257">
    <property type="entry name" value="PROKAR_LIPOPROTEIN"/>
    <property type="match status" value="1"/>
</dbReference>
<name>A0A4Q0VHG5_9LACO</name>
<reference evidence="2 3" key="1">
    <citation type="submission" date="2018-08" db="EMBL/GenBank/DDBJ databases">
        <title>Lactobacillus suantsai sp. nov., isolated from traditional fermented suan-tsai in Taiwan.</title>
        <authorList>
            <person name="Huang C.-H."/>
        </authorList>
    </citation>
    <scope>NUCLEOTIDE SEQUENCE [LARGE SCALE GENOMIC DNA]</scope>
    <source>
        <strain evidence="2 3">BCRC 12945</strain>
    </source>
</reference>
<proteinExistence type="predicted"/>
<dbReference type="AlphaFoldDB" id="A0A4Q0VHG5"/>
<dbReference type="Proteomes" id="UP000290602">
    <property type="component" value="Unassembled WGS sequence"/>
</dbReference>
<keyword evidence="3" id="KW-1185">Reference proteome</keyword>
<accession>A0A4Q0VHG5</accession>
<evidence type="ECO:0000313" key="2">
    <source>
        <dbReference type="EMBL" id="RXI78645.1"/>
    </source>
</evidence>
<dbReference type="GO" id="GO:0016787">
    <property type="term" value="F:hydrolase activity"/>
    <property type="evidence" value="ECO:0007669"/>
    <property type="project" value="UniProtKB-KW"/>
</dbReference>
<evidence type="ECO:0000256" key="1">
    <source>
        <dbReference type="SAM" id="MobiDB-lite"/>
    </source>
</evidence>
<evidence type="ECO:0000313" key="3">
    <source>
        <dbReference type="Proteomes" id="UP000290602"/>
    </source>
</evidence>
<dbReference type="Pfam" id="PF06028">
    <property type="entry name" value="DUF915"/>
    <property type="match status" value="1"/>
</dbReference>
<dbReference type="SUPFAM" id="SSF53474">
    <property type="entry name" value="alpha/beta-Hydrolases"/>
    <property type="match status" value="1"/>
</dbReference>
<keyword evidence="2" id="KW-0378">Hydrolase</keyword>
<dbReference type="OrthoDB" id="503948at2"/>
<feature type="compositionally biased region" description="Low complexity" evidence="1">
    <location>
        <begin position="186"/>
        <end position="201"/>
    </location>
</feature>
<dbReference type="EMBL" id="QXIL01000009">
    <property type="protein sequence ID" value="RXI78645.1"/>
    <property type="molecule type" value="Genomic_DNA"/>
</dbReference>
<dbReference type="InterPro" id="IPR010315">
    <property type="entry name" value="DUF915_hydro-like"/>
</dbReference>
<dbReference type="InterPro" id="IPR029058">
    <property type="entry name" value="AB_hydrolase_fold"/>
</dbReference>